<sequence>MIEVNVQRIGLDAQSQAFVVILEERAGDRALPIWIGRPEAEAIAAHLNDVKRERPMTHDLAASLITGLGGLLRRVQITRVVQGTFHAELHLNRHGSNIVVDARPSDAIAIALRAGAPIFVAEALFDGDDDADADAPADGDHLSVEELQRHLSHLRPEDFGRFTP</sequence>
<evidence type="ECO:0000313" key="4">
    <source>
        <dbReference type="Proteomes" id="UP001229955"/>
    </source>
</evidence>
<feature type="domain" description="BFN" evidence="1">
    <location>
        <begin position="1"/>
        <end position="132"/>
    </location>
</feature>
<evidence type="ECO:0000259" key="1">
    <source>
        <dbReference type="PROSITE" id="PS51658"/>
    </source>
</evidence>
<dbReference type="InterPro" id="IPR003729">
    <property type="entry name" value="Bi_nuclease_dom"/>
</dbReference>
<dbReference type="GO" id="GO:0004518">
    <property type="term" value="F:nuclease activity"/>
    <property type="evidence" value="ECO:0007669"/>
    <property type="project" value="InterPro"/>
</dbReference>
<dbReference type="KEGG" id="pspc:Strain318_001330"/>
<accession>A0AA49Q4L8</accession>
<keyword evidence="4" id="KW-1185">Reference proteome</keyword>
<dbReference type="PANTHER" id="PTHR15160">
    <property type="entry name" value="VON HIPPEL-LINDAU PROTEIN"/>
    <property type="match status" value="1"/>
</dbReference>
<dbReference type="AlphaFoldDB" id="A0AA49Q4L8"/>
<dbReference type="Gene3D" id="3.10.690.10">
    <property type="entry name" value="Bifunctional nuclease domain"/>
    <property type="match status" value="1"/>
</dbReference>
<evidence type="ECO:0000313" key="2">
    <source>
        <dbReference type="EMBL" id="WKW12058.1"/>
    </source>
</evidence>
<dbReference type="Pfam" id="PF02577">
    <property type="entry name" value="BFN_dom"/>
    <property type="match status" value="1"/>
</dbReference>
<evidence type="ECO:0000313" key="3">
    <source>
        <dbReference type="EMBL" id="WKW14967.1"/>
    </source>
</evidence>
<organism evidence="2">
    <name type="scientific">Pseudogemmatithrix spongiicola</name>
    <dbReference type="NCBI Taxonomy" id="3062599"/>
    <lineage>
        <taxon>Bacteria</taxon>
        <taxon>Pseudomonadati</taxon>
        <taxon>Gemmatimonadota</taxon>
        <taxon>Gemmatimonadia</taxon>
        <taxon>Gemmatimonadales</taxon>
        <taxon>Gemmatimonadaceae</taxon>
        <taxon>Pseudogemmatithrix</taxon>
    </lineage>
</organism>
<dbReference type="EMBL" id="CP130612">
    <property type="protein sequence ID" value="WKW12058.1"/>
    <property type="molecule type" value="Genomic_DNA"/>
</dbReference>
<dbReference type="EMBL" id="CP130613">
    <property type="protein sequence ID" value="WKW14967.1"/>
    <property type="molecule type" value="Genomic_DNA"/>
</dbReference>
<dbReference type="InterPro" id="IPR036104">
    <property type="entry name" value="BFN_sf"/>
</dbReference>
<protein>
    <submittedName>
        <fullName evidence="2">Bifunctional nuclease family protein</fullName>
    </submittedName>
</protein>
<accession>A0AA49Q7D8</accession>
<gene>
    <name evidence="2" type="ORF">Strain138_001330</name>
    <name evidence="3" type="ORF">Strain318_001330</name>
</gene>
<dbReference type="SUPFAM" id="SSF103256">
    <property type="entry name" value="Hypothetical protein TM0160"/>
    <property type="match status" value="1"/>
</dbReference>
<reference evidence="2" key="1">
    <citation type="submission" date="2023-07" db="EMBL/GenBank/DDBJ databases">
        <authorList>
            <person name="Haufschild T."/>
            <person name="Kallscheuer N."/>
            <person name="Hammer J."/>
            <person name="Kohn T."/>
            <person name="Kabuu M."/>
            <person name="Jogler M."/>
            <person name="Wohfarth N."/>
            <person name="Heuer A."/>
            <person name="Rohde M."/>
            <person name="van Teeseling M.C.F."/>
            <person name="Jogler C."/>
        </authorList>
    </citation>
    <scope>NUCLEOTIDE SEQUENCE</scope>
    <source>
        <strain evidence="2">Strain 138</strain>
        <strain evidence="3">Strain 318</strain>
    </source>
</reference>
<name>A0AA49Q4L8_9BACT</name>
<dbReference type="RefSeq" id="WP_367887735.1">
    <property type="nucleotide sequence ID" value="NZ_CP130612.1"/>
</dbReference>
<proteinExistence type="predicted"/>
<dbReference type="PROSITE" id="PS51658">
    <property type="entry name" value="BFN"/>
    <property type="match status" value="1"/>
</dbReference>
<dbReference type="Proteomes" id="UP001229955">
    <property type="component" value="Chromosome"/>
</dbReference>
<dbReference type="PANTHER" id="PTHR15160:SF1">
    <property type="entry name" value="VON HIPPEL-LINDAU DISEASE TUMOR SUPPRESSOR"/>
    <property type="match status" value="1"/>
</dbReference>